<evidence type="ECO:0000259" key="2">
    <source>
        <dbReference type="Pfam" id="PF12395"/>
    </source>
</evidence>
<comment type="caution">
    <text evidence="3">The sequence shown here is derived from an EMBL/GenBank/DDBJ whole genome shotgun (WGS) entry which is preliminary data.</text>
</comment>
<keyword evidence="4" id="KW-1185">Reference proteome</keyword>
<accession>A0ABU0GXN0</accession>
<evidence type="ECO:0008006" key="5">
    <source>
        <dbReference type="Google" id="ProtNLM"/>
    </source>
</evidence>
<name>A0ABU0GXN0_9BACL</name>
<dbReference type="Proteomes" id="UP001241988">
    <property type="component" value="Unassembled WGS sequence"/>
</dbReference>
<dbReference type="EMBL" id="JAUSWB010000006">
    <property type="protein sequence ID" value="MDQ0429833.1"/>
    <property type="molecule type" value="Genomic_DNA"/>
</dbReference>
<reference evidence="3 4" key="1">
    <citation type="submission" date="2023-07" db="EMBL/GenBank/DDBJ databases">
        <title>Genomic Encyclopedia of Type Strains, Phase IV (KMG-IV): sequencing the most valuable type-strain genomes for metagenomic binning, comparative biology and taxonomic classification.</title>
        <authorList>
            <person name="Goeker M."/>
        </authorList>
    </citation>
    <scope>NUCLEOTIDE SEQUENCE [LARGE SCALE GENOMIC DNA]</scope>
    <source>
        <strain evidence="3 4">DSM 16419</strain>
    </source>
</reference>
<sequence length="377" mass="44627">MEKEREILIETRVNYPFIYFLIEEHLVIVYRIETGKYVTGSDLIESSNPETYNVESAEDFKSFIHTERKPVEGRSIFINHRDLNKLADEINKQIRKNRQRKKGENHASSVHIVTSEFAESSLRAGLERPKTVIAFPDIFSIGPLWKMPEKEGLDFRSEWLFDNINSGQEDNEYERKFKNAVLQIEDIAPDIPVYIWYGGNAKEQIGLRFYLYLLRNKTNRIILMNTMELYEKYMAVEDGSVYFHTGFLNAEKLKLFFKNEQNAEPLPKEKRDYYLKEWAALSETEEVLRIWKDEELKTVPADYYDLLIIEKLEKLHQKQESKDFILTGKVIGEIVAELQEFVDSFYLEYRIRQLLYSGVIEIKGIPKSMSHYRIKLR</sequence>
<feature type="domain" description="DUF3658" evidence="2">
    <location>
        <begin position="263"/>
        <end position="372"/>
    </location>
</feature>
<dbReference type="InterPro" id="IPR014973">
    <property type="entry name" value="DUF1835"/>
</dbReference>
<dbReference type="InterPro" id="IPR022123">
    <property type="entry name" value="DUF3658"/>
</dbReference>
<dbReference type="RefSeq" id="WP_308787877.1">
    <property type="nucleotide sequence ID" value="NZ_JAUSWB010000006.1"/>
</dbReference>
<protein>
    <recommendedName>
        <fullName evidence="5">DUF1835 domain-containing protein</fullName>
    </recommendedName>
</protein>
<organism evidence="3 4">
    <name type="scientific">Planomicrobium stackebrandtii</name>
    <dbReference type="NCBI Taxonomy" id="253160"/>
    <lineage>
        <taxon>Bacteria</taxon>
        <taxon>Bacillati</taxon>
        <taxon>Bacillota</taxon>
        <taxon>Bacilli</taxon>
        <taxon>Bacillales</taxon>
        <taxon>Caryophanaceae</taxon>
        <taxon>Planomicrobium</taxon>
    </lineage>
</organism>
<dbReference type="Pfam" id="PF12395">
    <property type="entry name" value="DUF3658"/>
    <property type="match status" value="1"/>
</dbReference>
<gene>
    <name evidence="3" type="ORF">QOZ98_002661</name>
</gene>
<evidence type="ECO:0000259" key="1">
    <source>
        <dbReference type="Pfam" id="PF08874"/>
    </source>
</evidence>
<evidence type="ECO:0000313" key="4">
    <source>
        <dbReference type="Proteomes" id="UP001241988"/>
    </source>
</evidence>
<evidence type="ECO:0000313" key="3">
    <source>
        <dbReference type="EMBL" id="MDQ0429833.1"/>
    </source>
</evidence>
<proteinExistence type="predicted"/>
<feature type="domain" description="DUF1835" evidence="1">
    <location>
        <begin position="110"/>
        <end position="226"/>
    </location>
</feature>
<dbReference type="Pfam" id="PF08874">
    <property type="entry name" value="DUF1835"/>
    <property type="match status" value="1"/>
</dbReference>